<reference evidence="1 2" key="1">
    <citation type="submission" date="2024-01" db="EMBL/GenBank/DDBJ databases">
        <title>Genome assemblies of Stephania.</title>
        <authorList>
            <person name="Yang L."/>
        </authorList>
    </citation>
    <scope>NUCLEOTIDE SEQUENCE [LARGE SCALE GENOMIC DNA]</scope>
    <source>
        <strain evidence="1">QJT</strain>
        <tissue evidence="1">Leaf</tissue>
    </source>
</reference>
<dbReference type="Proteomes" id="UP001417504">
    <property type="component" value="Unassembled WGS sequence"/>
</dbReference>
<evidence type="ECO:0000313" key="1">
    <source>
        <dbReference type="EMBL" id="KAK9095830.1"/>
    </source>
</evidence>
<gene>
    <name evidence="1" type="ORF">Sjap_021327</name>
</gene>
<comment type="caution">
    <text evidence="1">The sequence shown here is derived from an EMBL/GenBank/DDBJ whole genome shotgun (WGS) entry which is preliminary data.</text>
</comment>
<accession>A0AAP0ELS1</accession>
<organism evidence="1 2">
    <name type="scientific">Stephania japonica</name>
    <dbReference type="NCBI Taxonomy" id="461633"/>
    <lineage>
        <taxon>Eukaryota</taxon>
        <taxon>Viridiplantae</taxon>
        <taxon>Streptophyta</taxon>
        <taxon>Embryophyta</taxon>
        <taxon>Tracheophyta</taxon>
        <taxon>Spermatophyta</taxon>
        <taxon>Magnoliopsida</taxon>
        <taxon>Ranunculales</taxon>
        <taxon>Menispermaceae</taxon>
        <taxon>Menispermoideae</taxon>
        <taxon>Cissampelideae</taxon>
        <taxon>Stephania</taxon>
    </lineage>
</organism>
<proteinExistence type="predicted"/>
<protein>
    <submittedName>
        <fullName evidence="1">Uncharacterized protein</fullName>
    </submittedName>
</protein>
<name>A0AAP0ELS1_9MAGN</name>
<sequence>MEEVADFSVMINGTPRGSFKGQSGLQQGAFPVSFHLLFINKSSGAVRNMMRLL</sequence>
<evidence type="ECO:0000313" key="2">
    <source>
        <dbReference type="Proteomes" id="UP001417504"/>
    </source>
</evidence>
<keyword evidence="2" id="KW-1185">Reference proteome</keyword>
<dbReference type="EMBL" id="JBBNAE010000009">
    <property type="protein sequence ID" value="KAK9095830.1"/>
    <property type="molecule type" value="Genomic_DNA"/>
</dbReference>
<dbReference type="AlphaFoldDB" id="A0AAP0ELS1"/>